<dbReference type="OrthoDB" id="4485313at2"/>
<gene>
    <name evidence="1" type="ORF">SAMN06296010_1228</name>
</gene>
<name>A0A1X7JC22_9MICO</name>
<dbReference type="Proteomes" id="UP000193244">
    <property type="component" value="Unassembled WGS sequence"/>
</dbReference>
<reference evidence="2" key="1">
    <citation type="submission" date="2017-04" db="EMBL/GenBank/DDBJ databases">
        <authorList>
            <person name="Varghese N."/>
            <person name="Submissions S."/>
        </authorList>
    </citation>
    <scope>NUCLEOTIDE SEQUENCE [LARGE SCALE GENOMIC DNA]</scope>
    <source>
        <strain evidence="2">VKM Ac-2510</strain>
    </source>
</reference>
<proteinExistence type="predicted"/>
<organism evidence="1 2">
    <name type="scientific">Agreia pratensis</name>
    <dbReference type="NCBI Taxonomy" id="150121"/>
    <lineage>
        <taxon>Bacteria</taxon>
        <taxon>Bacillati</taxon>
        <taxon>Actinomycetota</taxon>
        <taxon>Actinomycetes</taxon>
        <taxon>Micrococcales</taxon>
        <taxon>Microbacteriaceae</taxon>
        <taxon>Agreia</taxon>
    </lineage>
</organism>
<dbReference type="EMBL" id="FXAY01000002">
    <property type="protein sequence ID" value="SMG25098.1"/>
    <property type="molecule type" value="Genomic_DNA"/>
</dbReference>
<evidence type="ECO:0000313" key="2">
    <source>
        <dbReference type="Proteomes" id="UP000193244"/>
    </source>
</evidence>
<sequence length="178" mass="19391">MMPAVLLDQVVNTSYGQFTLEWGGSGDVWDGNADRFFAEQQNGWIGAAVEGTVVVVLARYGGGSAMRVELWPEEPPTDLAWEDSVEVSMIVGPGGTVAWGTWTWTESGTLALPPGSYRLRANARGRDAGHAGEFDPDVVDYYLLQFWPAPPSPDAVVRTTSDNATYWNESWGSRRSSS</sequence>
<dbReference type="STRING" id="150121.SAMN06296010_1228"/>
<keyword evidence="2" id="KW-1185">Reference proteome</keyword>
<dbReference type="AlphaFoldDB" id="A0A1X7JC22"/>
<accession>A0A1X7JC22</accession>
<dbReference type="RefSeq" id="WP_085484082.1">
    <property type="nucleotide sequence ID" value="NZ_FXAY01000002.1"/>
</dbReference>
<evidence type="ECO:0000313" key="1">
    <source>
        <dbReference type="EMBL" id="SMG25098.1"/>
    </source>
</evidence>
<protein>
    <submittedName>
        <fullName evidence="1">Uncharacterized protein</fullName>
    </submittedName>
</protein>